<dbReference type="Gene3D" id="2.40.33.10">
    <property type="entry name" value="PK beta-barrel domain-like"/>
    <property type="match status" value="1"/>
</dbReference>
<dbReference type="InterPro" id="IPR015806">
    <property type="entry name" value="Pyrv_Knase_insert_dom_sf"/>
</dbReference>
<evidence type="ECO:0000313" key="15">
    <source>
        <dbReference type="Proteomes" id="UP000178975"/>
    </source>
</evidence>
<gene>
    <name evidence="14" type="ORF">A2456_00945</name>
</gene>
<dbReference type="GO" id="GO:0030955">
    <property type="term" value="F:potassium ion binding"/>
    <property type="evidence" value="ECO:0007669"/>
    <property type="project" value="InterPro"/>
</dbReference>
<dbReference type="InterPro" id="IPR015813">
    <property type="entry name" value="Pyrv/PenolPyrv_kinase-like_dom"/>
</dbReference>
<dbReference type="SUPFAM" id="SSF50800">
    <property type="entry name" value="PK beta-barrel domain-like"/>
    <property type="match status" value="1"/>
</dbReference>
<comment type="similarity">
    <text evidence="2 12">Belongs to the pyruvate kinase family.</text>
</comment>
<feature type="domain" description="Pyruvate kinase barrel" evidence="13">
    <location>
        <begin position="1"/>
        <end position="326"/>
    </location>
</feature>
<keyword evidence="8" id="KW-0067">ATP-binding</keyword>
<dbReference type="SUPFAM" id="SSF51621">
    <property type="entry name" value="Phosphoenolpyruvate/pyruvate domain"/>
    <property type="match status" value="1"/>
</dbReference>
<dbReference type="Proteomes" id="UP000178975">
    <property type="component" value="Unassembled WGS sequence"/>
</dbReference>
<dbReference type="PANTHER" id="PTHR11817">
    <property type="entry name" value="PYRUVATE KINASE"/>
    <property type="match status" value="1"/>
</dbReference>
<dbReference type="EMBL" id="MFWE01000013">
    <property type="protein sequence ID" value="OGJ10484.1"/>
    <property type="molecule type" value="Genomic_DNA"/>
</dbReference>
<evidence type="ECO:0000256" key="11">
    <source>
        <dbReference type="ARBA" id="ARBA00023317"/>
    </source>
</evidence>
<keyword evidence="11" id="KW-0670">Pyruvate</keyword>
<comment type="catalytic activity">
    <reaction evidence="12">
        <text>pyruvate + ATP = phosphoenolpyruvate + ADP + H(+)</text>
        <dbReference type="Rhea" id="RHEA:18157"/>
        <dbReference type="ChEBI" id="CHEBI:15361"/>
        <dbReference type="ChEBI" id="CHEBI:15378"/>
        <dbReference type="ChEBI" id="CHEBI:30616"/>
        <dbReference type="ChEBI" id="CHEBI:58702"/>
        <dbReference type="ChEBI" id="CHEBI:456216"/>
        <dbReference type="EC" id="2.7.1.40"/>
    </reaction>
</comment>
<comment type="pathway">
    <text evidence="1 12">Carbohydrate degradation; glycolysis; pyruvate from D-glyceraldehyde 3-phosphate: step 5/5.</text>
</comment>
<reference evidence="14 15" key="1">
    <citation type="journal article" date="2016" name="Nat. Commun.">
        <title>Thousands of microbial genomes shed light on interconnected biogeochemical processes in an aquifer system.</title>
        <authorList>
            <person name="Anantharaman K."/>
            <person name="Brown C.T."/>
            <person name="Hug L.A."/>
            <person name="Sharon I."/>
            <person name="Castelle C.J."/>
            <person name="Probst A.J."/>
            <person name="Thomas B.C."/>
            <person name="Singh A."/>
            <person name="Wilkins M.J."/>
            <person name="Karaoz U."/>
            <person name="Brodie E.L."/>
            <person name="Williams K.H."/>
            <person name="Hubbard S.S."/>
            <person name="Banfield J.F."/>
        </authorList>
    </citation>
    <scope>NUCLEOTIDE SEQUENCE [LARGE SCALE GENOMIC DNA]</scope>
</reference>
<evidence type="ECO:0000259" key="13">
    <source>
        <dbReference type="Pfam" id="PF00224"/>
    </source>
</evidence>
<dbReference type="InterPro" id="IPR015793">
    <property type="entry name" value="Pyrv_Knase_brl"/>
</dbReference>
<evidence type="ECO:0000256" key="12">
    <source>
        <dbReference type="RuleBase" id="RU000504"/>
    </source>
</evidence>
<dbReference type="GO" id="GO:0005524">
    <property type="term" value="F:ATP binding"/>
    <property type="evidence" value="ECO:0007669"/>
    <property type="project" value="UniProtKB-KW"/>
</dbReference>
<evidence type="ECO:0000256" key="8">
    <source>
        <dbReference type="ARBA" id="ARBA00022840"/>
    </source>
</evidence>
<evidence type="ECO:0000256" key="10">
    <source>
        <dbReference type="ARBA" id="ARBA00023152"/>
    </source>
</evidence>
<protein>
    <recommendedName>
        <fullName evidence="3 12">Pyruvate kinase</fullName>
        <ecNumber evidence="3 12">2.7.1.40</ecNumber>
    </recommendedName>
</protein>
<evidence type="ECO:0000256" key="3">
    <source>
        <dbReference type="ARBA" id="ARBA00012142"/>
    </source>
</evidence>
<dbReference type="EC" id="2.7.1.40" evidence="3 12"/>
<dbReference type="UniPathway" id="UPA00109">
    <property type="reaction ID" value="UER00188"/>
</dbReference>
<dbReference type="PRINTS" id="PR01050">
    <property type="entry name" value="PYRUVTKNASE"/>
</dbReference>
<accession>A0A1F6YVS4</accession>
<keyword evidence="4 12" id="KW-0808">Transferase</keyword>
<keyword evidence="6" id="KW-0547">Nucleotide-binding</keyword>
<dbReference type="GO" id="GO:0016301">
    <property type="term" value="F:kinase activity"/>
    <property type="evidence" value="ECO:0007669"/>
    <property type="project" value="UniProtKB-KW"/>
</dbReference>
<dbReference type="InterPro" id="IPR011037">
    <property type="entry name" value="Pyrv_Knase-like_insert_dom_sf"/>
</dbReference>
<keyword evidence="9 12" id="KW-0460">Magnesium</keyword>
<dbReference type="AlphaFoldDB" id="A0A1F6YVS4"/>
<sequence length="349" mass="37734">MRKTKTIATLGPESWGREVLRGMIAAGADILRINLSYVSLGHGYDFLAEVVAEARKIAHDLGRVVEIMIDLPGHKFRLGEFIDRKVKLGDSIELTSKVILQDGQVPFPYEDYLSLMRVGQEIIFGDGIPRLEVVEEGSKVVQCKVTLAGLLKSHYGLTARGLKVADLGLPSLTKADHLGLKFAIRVKAEQVVMSYGTSAKQMDTFIKCYRGLGGFGKVLFKYELAEAGNDLEAIVSVSDGGFVGQGDLGLSVPSEFVPGEAAKVVDAFRVAGKPCIVGTQLLTSMKKHPFPTHGERAGVHYNVLIGATGLMVSDETSMGEFPVEVVQILVRLINAAEGITSKTARVLYK</sequence>
<comment type="caution">
    <text evidence="14">The sequence shown here is derived from an EMBL/GenBank/DDBJ whole genome shotgun (WGS) entry which is preliminary data.</text>
</comment>
<keyword evidence="7 12" id="KW-0418">Kinase</keyword>
<keyword evidence="5" id="KW-0479">Metal-binding</keyword>
<evidence type="ECO:0000256" key="7">
    <source>
        <dbReference type="ARBA" id="ARBA00022777"/>
    </source>
</evidence>
<evidence type="ECO:0000256" key="2">
    <source>
        <dbReference type="ARBA" id="ARBA00008663"/>
    </source>
</evidence>
<proteinExistence type="inferred from homology"/>
<name>A0A1F6YVS4_9BACT</name>
<dbReference type="Gene3D" id="3.20.20.60">
    <property type="entry name" value="Phosphoenolpyruvate-binding domains"/>
    <property type="match status" value="1"/>
</dbReference>
<evidence type="ECO:0000256" key="1">
    <source>
        <dbReference type="ARBA" id="ARBA00004997"/>
    </source>
</evidence>
<keyword evidence="10 12" id="KW-0324">Glycolysis</keyword>
<dbReference type="GO" id="GO:0000287">
    <property type="term" value="F:magnesium ion binding"/>
    <property type="evidence" value="ECO:0007669"/>
    <property type="project" value="InterPro"/>
</dbReference>
<dbReference type="Pfam" id="PF00224">
    <property type="entry name" value="PK"/>
    <property type="match status" value="1"/>
</dbReference>
<organism evidence="14 15">
    <name type="scientific">Candidatus Nomurabacteria bacterium RIFOXYC2_FULL_36_19</name>
    <dbReference type="NCBI Taxonomy" id="1801806"/>
    <lineage>
        <taxon>Bacteria</taxon>
        <taxon>Candidatus Nomuraibacteriota</taxon>
    </lineage>
</organism>
<evidence type="ECO:0000256" key="4">
    <source>
        <dbReference type="ARBA" id="ARBA00022679"/>
    </source>
</evidence>
<evidence type="ECO:0000256" key="9">
    <source>
        <dbReference type="ARBA" id="ARBA00022842"/>
    </source>
</evidence>
<evidence type="ECO:0000256" key="6">
    <source>
        <dbReference type="ARBA" id="ARBA00022741"/>
    </source>
</evidence>
<evidence type="ECO:0000256" key="5">
    <source>
        <dbReference type="ARBA" id="ARBA00022723"/>
    </source>
</evidence>
<dbReference type="InterPro" id="IPR040442">
    <property type="entry name" value="Pyrv_kinase-like_dom_sf"/>
</dbReference>
<evidence type="ECO:0000313" key="14">
    <source>
        <dbReference type="EMBL" id="OGJ10484.1"/>
    </source>
</evidence>
<dbReference type="GO" id="GO:0004743">
    <property type="term" value="F:pyruvate kinase activity"/>
    <property type="evidence" value="ECO:0007669"/>
    <property type="project" value="UniProtKB-EC"/>
</dbReference>
<dbReference type="InterPro" id="IPR001697">
    <property type="entry name" value="Pyr_Knase"/>
</dbReference>